<organism evidence="1 2">
    <name type="scientific">Bacillus thuringiensis</name>
    <dbReference type="NCBI Taxonomy" id="1428"/>
    <lineage>
        <taxon>Bacteria</taxon>
        <taxon>Bacillati</taxon>
        <taxon>Bacillota</taxon>
        <taxon>Bacilli</taxon>
        <taxon>Bacillales</taxon>
        <taxon>Bacillaceae</taxon>
        <taxon>Bacillus</taxon>
        <taxon>Bacillus cereus group</taxon>
    </lineage>
</organism>
<comment type="caution">
    <text evidence="1">The sequence shown here is derived from an EMBL/GenBank/DDBJ whole genome shotgun (WGS) entry which is preliminary data.</text>
</comment>
<gene>
    <name evidence="1" type="ORF">CN398_17575</name>
</gene>
<reference evidence="1 2" key="1">
    <citation type="submission" date="2017-09" db="EMBL/GenBank/DDBJ databases">
        <title>Large-scale bioinformatics analysis of Bacillus genomes uncovers conserved roles of natural products in bacterial physiology.</title>
        <authorList>
            <consortium name="Agbiome Team Llc"/>
            <person name="Bleich R.M."/>
            <person name="Kirk G.J."/>
            <person name="Santa Maria K.C."/>
            <person name="Allen S.E."/>
            <person name="Farag S."/>
            <person name="Shank E.A."/>
            <person name="Bowers A."/>
        </authorList>
    </citation>
    <scope>NUCLEOTIDE SEQUENCE [LARGE SCALE GENOMIC DNA]</scope>
    <source>
        <strain evidence="1 2">AFS015413</strain>
    </source>
</reference>
<proteinExistence type="predicted"/>
<name>A0A9X6VA03_BACTU</name>
<evidence type="ECO:0000313" key="1">
    <source>
        <dbReference type="EMBL" id="PFB02264.1"/>
    </source>
</evidence>
<dbReference type="EMBL" id="NTUS01000058">
    <property type="protein sequence ID" value="PFB02264.1"/>
    <property type="molecule type" value="Genomic_DNA"/>
</dbReference>
<dbReference type="Proteomes" id="UP000220397">
    <property type="component" value="Unassembled WGS sequence"/>
</dbReference>
<dbReference type="RefSeq" id="WP_098369089.1">
    <property type="nucleotide sequence ID" value="NZ_JARSYC010000047.1"/>
</dbReference>
<dbReference type="AlphaFoldDB" id="A0A9X6VA03"/>
<evidence type="ECO:0000313" key="2">
    <source>
        <dbReference type="Proteomes" id="UP000220397"/>
    </source>
</evidence>
<protein>
    <submittedName>
        <fullName evidence="1">Uncharacterized protein</fullName>
    </submittedName>
</protein>
<sequence>MSKIDSLLKRARKLQADRIPTSKVHIVSDSEQIEEIPPEKKARENIYIVGSIGEECDSCHKHYRECECYAGNDGTVTKVMYEYWKETSPKHYERLMMIREQEEKRNK</sequence>
<accession>A0A9X6VA03</accession>